<evidence type="ECO:0000313" key="2">
    <source>
        <dbReference type="EMBL" id="AII86710.1"/>
    </source>
</evidence>
<sequence>MYSHWHHDHIQGLPFNPNIFDPNEEILVSSALSPSHVSRQILRQYFSGSFFPVDFIDGLDNFRIHEFDYIKERFKHDFELDHVPLRHPGGASGYRIKIKDKIICYLCDNEFDNLQISELKNFVEGANVVIWDGMFTDSELLEKKGWGHSSISQGVFLHKKHSVEKLLITHHTPDRTDDELDHINSQLPEGVELAYDGMICKI</sequence>
<dbReference type="SUPFAM" id="SSF56281">
    <property type="entry name" value="Metallo-hydrolase/oxidoreductase"/>
    <property type="match status" value="1"/>
</dbReference>
<dbReference type="Pfam" id="PF12706">
    <property type="entry name" value="Lactamase_B_2"/>
    <property type="match status" value="1"/>
</dbReference>
<dbReference type="InterPro" id="IPR036866">
    <property type="entry name" value="RibonucZ/Hydroxyglut_hydro"/>
</dbReference>
<keyword evidence="3" id="KW-1185">Reference proteome</keyword>
<evidence type="ECO:0000313" key="3">
    <source>
        <dbReference type="Proteomes" id="UP000028680"/>
    </source>
</evidence>
<dbReference type="AlphaFoldDB" id="A0AAN0VI19"/>
<accession>A0AAN0VI19</accession>
<dbReference type="KEGG" id="ptp:RCA23_c11620"/>
<gene>
    <name evidence="2" type="ORF">RCA23_c11620</name>
</gene>
<keyword evidence="2" id="KW-0378">Hydrolase</keyword>
<dbReference type="EMBL" id="CP003984">
    <property type="protein sequence ID" value="AII86710.1"/>
    <property type="molecule type" value="Genomic_DNA"/>
</dbReference>
<dbReference type="InterPro" id="IPR001279">
    <property type="entry name" value="Metallo-B-lactamas"/>
</dbReference>
<name>A0AAN0VI19_9RHOB</name>
<dbReference type="Proteomes" id="UP000028680">
    <property type="component" value="Chromosome"/>
</dbReference>
<organism evidence="2 3">
    <name type="scientific">Planktomarina temperata RCA23</name>
    <dbReference type="NCBI Taxonomy" id="666509"/>
    <lineage>
        <taxon>Bacteria</taxon>
        <taxon>Pseudomonadati</taxon>
        <taxon>Pseudomonadota</taxon>
        <taxon>Alphaproteobacteria</taxon>
        <taxon>Rhodobacterales</taxon>
        <taxon>Paracoccaceae</taxon>
        <taxon>Planktomarina</taxon>
    </lineage>
</organism>
<proteinExistence type="predicted"/>
<dbReference type="Gene3D" id="3.60.15.10">
    <property type="entry name" value="Ribonuclease Z/Hydroxyacylglutathione hydrolase-like"/>
    <property type="match status" value="1"/>
</dbReference>
<reference evidence="2 3" key="1">
    <citation type="journal article" date="2014" name="ISME J.">
        <title>Adaptation of an abundant Roseobacter RCA organism to pelagic systems revealed by genomic and transcriptomic analyses.</title>
        <authorList>
            <person name="Voget S."/>
            <person name="Wemheuer B."/>
            <person name="Brinkhoff T."/>
            <person name="Vollmers J."/>
            <person name="Dietrich S."/>
            <person name="Giebel H.A."/>
            <person name="Beardsley C."/>
            <person name="Sardemann C."/>
            <person name="Bakenhus I."/>
            <person name="Billerbeck S."/>
            <person name="Daniel R."/>
            <person name="Simon M."/>
        </authorList>
    </citation>
    <scope>NUCLEOTIDE SEQUENCE [LARGE SCALE GENOMIC DNA]</scope>
    <source>
        <strain evidence="2 3">RCA23</strain>
    </source>
</reference>
<feature type="domain" description="Metallo-beta-lactamase" evidence="1">
    <location>
        <begin position="2"/>
        <end position="171"/>
    </location>
</feature>
<dbReference type="GO" id="GO:0016787">
    <property type="term" value="F:hydrolase activity"/>
    <property type="evidence" value="ECO:0007669"/>
    <property type="project" value="UniProtKB-KW"/>
</dbReference>
<evidence type="ECO:0000259" key="1">
    <source>
        <dbReference type="Pfam" id="PF12706"/>
    </source>
</evidence>
<protein>
    <submittedName>
        <fullName evidence="2">Metal-dependent hydrolase</fullName>
    </submittedName>
</protein>